<dbReference type="STRING" id="870435.A0A0C3JLT8"/>
<dbReference type="Pfam" id="PF08676">
    <property type="entry name" value="MutL_C"/>
    <property type="match status" value="1"/>
</dbReference>
<evidence type="ECO:0000259" key="2">
    <source>
        <dbReference type="SMART" id="SM00853"/>
    </source>
</evidence>
<dbReference type="PANTHER" id="PTHR10073:SF52">
    <property type="entry name" value="MISMATCH REPAIR ENDONUCLEASE PMS2"/>
    <property type="match status" value="1"/>
</dbReference>
<feature type="compositionally biased region" description="Acidic residues" evidence="1">
    <location>
        <begin position="28"/>
        <end position="38"/>
    </location>
</feature>
<organism evidence="3 4">
    <name type="scientific">Pisolithus tinctorius Marx 270</name>
    <dbReference type="NCBI Taxonomy" id="870435"/>
    <lineage>
        <taxon>Eukaryota</taxon>
        <taxon>Fungi</taxon>
        <taxon>Dikarya</taxon>
        <taxon>Basidiomycota</taxon>
        <taxon>Agaricomycotina</taxon>
        <taxon>Agaricomycetes</taxon>
        <taxon>Agaricomycetidae</taxon>
        <taxon>Boletales</taxon>
        <taxon>Sclerodermatineae</taxon>
        <taxon>Pisolithaceae</taxon>
        <taxon>Pisolithus</taxon>
    </lineage>
</organism>
<feature type="region of interest" description="Disordered" evidence="1">
    <location>
        <begin position="132"/>
        <end position="152"/>
    </location>
</feature>
<dbReference type="HOGENOM" id="CLU_045861_0_0_1"/>
<dbReference type="GO" id="GO:0006298">
    <property type="term" value="P:mismatch repair"/>
    <property type="evidence" value="ECO:0007669"/>
    <property type="project" value="InterPro"/>
</dbReference>
<dbReference type="SUPFAM" id="SSF118116">
    <property type="entry name" value="DNA mismatch repair protein MutL"/>
    <property type="match status" value="2"/>
</dbReference>
<feature type="domain" description="MutL C-terminal dimerisation" evidence="2">
    <location>
        <begin position="238"/>
        <end position="418"/>
    </location>
</feature>
<dbReference type="EMBL" id="KN832014">
    <property type="protein sequence ID" value="KIN98531.1"/>
    <property type="molecule type" value="Genomic_DNA"/>
</dbReference>
<dbReference type="FunFam" id="3.30.1370.100:FF:000001">
    <property type="entry name" value="Mismatch repair endonuclease pms1, putative"/>
    <property type="match status" value="1"/>
</dbReference>
<dbReference type="InParanoid" id="A0A0C3JLT8"/>
<protein>
    <recommendedName>
        <fullName evidence="2">MutL C-terminal dimerisation domain-containing protein</fullName>
    </recommendedName>
</protein>
<dbReference type="Gene3D" id="3.30.1540.20">
    <property type="entry name" value="MutL, C-terminal domain, dimerisation subdomain"/>
    <property type="match status" value="1"/>
</dbReference>
<evidence type="ECO:0000313" key="3">
    <source>
        <dbReference type="EMBL" id="KIN98531.1"/>
    </source>
</evidence>
<dbReference type="SMART" id="SM00853">
    <property type="entry name" value="MutL_C"/>
    <property type="match status" value="1"/>
</dbReference>
<dbReference type="InterPro" id="IPR014790">
    <property type="entry name" value="MutL_C"/>
</dbReference>
<dbReference type="OrthoDB" id="10263226at2759"/>
<dbReference type="InterPro" id="IPR042121">
    <property type="entry name" value="MutL_C_regsub"/>
</dbReference>
<evidence type="ECO:0000256" key="1">
    <source>
        <dbReference type="SAM" id="MobiDB-lite"/>
    </source>
</evidence>
<dbReference type="InterPro" id="IPR037198">
    <property type="entry name" value="MutL_C_sf"/>
</dbReference>
<name>A0A0C3JLT8_PISTI</name>
<dbReference type="GO" id="GO:0140664">
    <property type="term" value="F:ATP-dependent DNA damage sensor activity"/>
    <property type="evidence" value="ECO:0007669"/>
    <property type="project" value="InterPro"/>
</dbReference>
<dbReference type="Proteomes" id="UP000054217">
    <property type="component" value="Unassembled WGS sequence"/>
</dbReference>
<proteinExistence type="predicted"/>
<dbReference type="GO" id="GO:0032389">
    <property type="term" value="C:MutLalpha complex"/>
    <property type="evidence" value="ECO:0007669"/>
    <property type="project" value="TreeGrafter"/>
</dbReference>
<dbReference type="AlphaFoldDB" id="A0A0C3JLT8"/>
<evidence type="ECO:0000313" key="4">
    <source>
        <dbReference type="Proteomes" id="UP000054217"/>
    </source>
</evidence>
<dbReference type="GO" id="GO:0005524">
    <property type="term" value="F:ATP binding"/>
    <property type="evidence" value="ECO:0007669"/>
    <property type="project" value="InterPro"/>
</dbReference>
<gene>
    <name evidence="3" type="ORF">M404DRAFT_1005195</name>
</gene>
<feature type="region of interest" description="Disordered" evidence="1">
    <location>
        <begin position="1"/>
        <end position="72"/>
    </location>
</feature>
<sequence length="473" mass="52168">MGKELASEAATNTNTRKKSTFPPGYVSDDMDIADEELGVENGMGRKGVDQGRKGPPSAPRPRAPFSTSEVRGLPVSISGSEVAPVYPDTDRAKPRSAQTVLNTSGAVWNLKRVLGENTSDGGGWDGRLAKRAKVTDTGSGRGDLSRVVSRSGPCKTPQSYDDVILRVDLDSLRVRYEDLGARSHLTSSLVKIRSQNGAAQRNDVAIENANLVSAPSDEIASAALSRIISKGDFMHMDVVGQFNLGFIIVRKRTPEVDTDKAVAEINMEDDLFVVDQHAADEKWNFETLQETTAIESQRLFRPRPLNLTAADELVALENMDVLKRNGFEVGPVEVSTGVDHQAGAADIEYEEEESSPNARLHLMAQPISKDTVFDMKDLEELIHLMQDRPRGTMVRCSKARAMFAMRACRRSVMIGRPLDKSRMTTIVRHMASMDQPWNCPHGRPTMRHLSDLTSFGRYDPPSRTVNWQEFGAE</sequence>
<dbReference type="InterPro" id="IPR042120">
    <property type="entry name" value="MutL_C_dimsub"/>
</dbReference>
<reference evidence="3 4" key="1">
    <citation type="submission" date="2014-04" db="EMBL/GenBank/DDBJ databases">
        <authorList>
            <consortium name="DOE Joint Genome Institute"/>
            <person name="Kuo A."/>
            <person name="Kohler A."/>
            <person name="Costa M.D."/>
            <person name="Nagy L.G."/>
            <person name="Floudas D."/>
            <person name="Copeland A."/>
            <person name="Barry K.W."/>
            <person name="Cichocki N."/>
            <person name="Veneault-Fourrey C."/>
            <person name="LaButti K."/>
            <person name="Lindquist E.A."/>
            <person name="Lipzen A."/>
            <person name="Lundell T."/>
            <person name="Morin E."/>
            <person name="Murat C."/>
            <person name="Sun H."/>
            <person name="Tunlid A."/>
            <person name="Henrissat B."/>
            <person name="Grigoriev I.V."/>
            <person name="Hibbett D.S."/>
            <person name="Martin F."/>
            <person name="Nordberg H.P."/>
            <person name="Cantor M.N."/>
            <person name="Hua S.X."/>
        </authorList>
    </citation>
    <scope>NUCLEOTIDE SEQUENCE [LARGE SCALE GENOMIC DNA]</scope>
    <source>
        <strain evidence="3 4">Marx 270</strain>
    </source>
</reference>
<keyword evidence="4" id="KW-1185">Reference proteome</keyword>
<reference evidence="4" key="2">
    <citation type="submission" date="2015-01" db="EMBL/GenBank/DDBJ databases">
        <title>Evolutionary Origins and Diversification of the Mycorrhizal Mutualists.</title>
        <authorList>
            <consortium name="DOE Joint Genome Institute"/>
            <consortium name="Mycorrhizal Genomics Consortium"/>
            <person name="Kohler A."/>
            <person name="Kuo A."/>
            <person name="Nagy L.G."/>
            <person name="Floudas D."/>
            <person name="Copeland A."/>
            <person name="Barry K.W."/>
            <person name="Cichocki N."/>
            <person name="Veneault-Fourrey C."/>
            <person name="LaButti K."/>
            <person name="Lindquist E.A."/>
            <person name="Lipzen A."/>
            <person name="Lundell T."/>
            <person name="Morin E."/>
            <person name="Murat C."/>
            <person name="Riley R."/>
            <person name="Ohm R."/>
            <person name="Sun H."/>
            <person name="Tunlid A."/>
            <person name="Henrissat B."/>
            <person name="Grigoriev I.V."/>
            <person name="Hibbett D.S."/>
            <person name="Martin F."/>
        </authorList>
    </citation>
    <scope>NUCLEOTIDE SEQUENCE [LARGE SCALE GENOMIC DNA]</scope>
    <source>
        <strain evidence="4">Marx 270</strain>
    </source>
</reference>
<dbReference type="InterPro" id="IPR038973">
    <property type="entry name" value="MutL/Mlh/Pms-like"/>
</dbReference>
<dbReference type="GO" id="GO:0016887">
    <property type="term" value="F:ATP hydrolysis activity"/>
    <property type="evidence" value="ECO:0007669"/>
    <property type="project" value="InterPro"/>
</dbReference>
<dbReference type="PANTHER" id="PTHR10073">
    <property type="entry name" value="DNA MISMATCH REPAIR PROTEIN MLH, PMS, MUTL"/>
    <property type="match status" value="1"/>
</dbReference>
<accession>A0A0C3JLT8</accession>
<dbReference type="Gene3D" id="3.30.1370.100">
    <property type="entry name" value="MutL, C-terminal domain, regulatory subdomain"/>
    <property type="match status" value="1"/>
</dbReference>